<dbReference type="EMBL" id="JAXCLA010000003">
    <property type="protein sequence ID" value="MDY0745254.1"/>
    <property type="molecule type" value="Genomic_DNA"/>
</dbReference>
<feature type="transmembrane region" description="Helical" evidence="1">
    <location>
        <begin position="20"/>
        <end position="39"/>
    </location>
</feature>
<name>A0ABU5DGI2_9BURK</name>
<keyword evidence="1" id="KW-0812">Transmembrane</keyword>
<evidence type="ECO:0000313" key="3">
    <source>
        <dbReference type="Proteomes" id="UP001285263"/>
    </source>
</evidence>
<keyword evidence="1" id="KW-1133">Transmembrane helix</keyword>
<comment type="caution">
    <text evidence="2">The sequence shown here is derived from an EMBL/GenBank/DDBJ whole genome shotgun (WGS) entry which is preliminary data.</text>
</comment>
<dbReference type="Proteomes" id="UP001285263">
    <property type="component" value="Unassembled WGS sequence"/>
</dbReference>
<proteinExistence type="predicted"/>
<feature type="transmembrane region" description="Helical" evidence="1">
    <location>
        <begin position="82"/>
        <end position="99"/>
    </location>
</feature>
<dbReference type="RefSeq" id="WP_320423139.1">
    <property type="nucleotide sequence ID" value="NZ_JAXCLA010000003.1"/>
</dbReference>
<evidence type="ECO:0000256" key="1">
    <source>
        <dbReference type="SAM" id="Phobius"/>
    </source>
</evidence>
<feature type="transmembrane region" description="Helical" evidence="1">
    <location>
        <begin position="155"/>
        <end position="173"/>
    </location>
</feature>
<gene>
    <name evidence="2" type="ORF">SNE35_12100</name>
</gene>
<reference evidence="2 3" key="1">
    <citation type="submission" date="2023-11" db="EMBL/GenBank/DDBJ databases">
        <title>Paucibacter sp. nov., isolated from fresh soil in Korea.</title>
        <authorList>
            <person name="Le N.T.T."/>
        </authorList>
    </citation>
    <scope>NUCLEOTIDE SEQUENCE [LARGE SCALE GENOMIC DNA]</scope>
    <source>
        <strain evidence="2 3">R3-3</strain>
    </source>
</reference>
<sequence length="186" mass="19457">MKSLLLAFAPFIAFAGLERIAGIVPGLLAAAALSLALVVRDALTAGRHAKLLELGSAALFGGLAVCALGTDAGGWSVLGVRLAVDIIGLCAIVAMSLLLNRPFTLPYARERVPEAVWATPRFLRANRVLSAVWLAAFAVLVAADALMLYVPALPLAVGVALSIAALVGAFKFSRWYPKHLSSRELV</sequence>
<keyword evidence="1" id="KW-0472">Membrane</keyword>
<feature type="transmembrane region" description="Helical" evidence="1">
    <location>
        <begin position="128"/>
        <end position="149"/>
    </location>
</feature>
<feature type="transmembrane region" description="Helical" evidence="1">
    <location>
        <begin position="51"/>
        <end position="70"/>
    </location>
</feature>
<organism evidence="2 3">
    <name type="scientific">Roseateles agri</name>
    <dbReference type="NCBI Taxonomy" id="3098619"/>
    <lineage>
        <taxon>Bacteria</taxon>
        <taxon>Pseudomonadati</taxon>
        <taxon>Pseudomonadota</taxon>
        <taxon>Betaproteobacteria</taxon>
        <taxon>Burkholderiales</taxon>
        <taxon>Sphaerotilaceae</taxon>
        <taxon>Roseateles</taxon>
    </lineage>
</organism>
<keyword evidence="3" id="KW-1185">Reference proteome</keyword>
<accession>A0ABU5DGI2</accession>
<evidence type="ECO:0000313" key="2">
    <source>
        <dbReference type="EMBL" id="MDY0745254.1"/>
    </source>
</evidence>
<evidence type="ECO:0008006" key="4">
    <source>
        <dbReference type="Google" id="ProtNLM"/>
    </source>
</evidence>
<protein>
    <recommendedName>
        <fullName evidence="4">Intracellular septation protein A</fullName>
    </recommendedName>
</protein>